<name>X1BA76_9ZZZZ</name>
<accession>X1BA76</accession>
<evidence type="ECO:0000313" key="1">
    <source>
        <dbReference type="EMBL" id="GAG78182.1"/>
    </source>
</evidence>
<proteinExistence type="predicted"/>
<dbReference type="AlphaFoldDB" id="X1BA76"/>
<gene>
    <name evidence="1" type="ORF">S01H4_25605</name>
</gene>
<dbReference type="EMBL" id="BART01012206">
    <property type="protein sequence ID" value="GAG78182.1"/>
    <property type="molecule type" value="Genomic_DNA"/>
</dbReference>
<sequence length="107" mass="11952">MQLSGYIARNYPQLQAVVNEIVDTYGKLDCDGLEFDFGILKFTEKAASTFEVKSPRINEIKNLIGKTLDVEKPELLHFFNFGMNSVVTSTADMTNVCTLPLTAQQTL</sequence>
<reference evidence="1" key="1">
    <citation type="journal article" date="2014" name="Front. Microbiol.">
        <title>High frequency of phylogenetically diverse reductive dehalogenase-homologous genes in deep subseafloor sedimentary metagenomes.</title>
        <authorList>
            <person name="Kawai M."/>
            <person name="Futagami T."/>
            <person name="Toyoda A."/>
            <person name="Takaki Y."/>
            <person name="Nishi S."/>
            <person name="Hori S."/>
            <person name="Arai W."/>
            <person name="Tsubouchi T."/>
            <person name="Morono Y."/>
            <person name="Uchiyama I."/>
            <person name="Ito T."/>
            <person name="Fujiyama A."/>
            <person name="Inagaki F."/>
            <person name="Takami H."/>
        </authorList>
    </citation>
    <scope>NUCLEOTIDE SEQUENCE</scope>
    <source>
        <strain evidence="1">Expedition CK06-06</strain>
    </source>
</reference>
<organism evidence="1">
    <name type="scientific">marine sediment metagenome</name>
    <dbReference type="NCBI Taxonomy" id="412755"/>
    <lineage>
        <taxon>unclassified sequences</taxon>
        <taxon>metagenomes</taxon>
        <taxon>ecological metagenomes</taxon>
    </lineage>
</organism>
<comment type="caution">
    <text evidence="1">The sequence shown here is derived from an EMBL/GenBank/DDBJ whole genome shotgun (WGS) entry which is preliminary data.</text>
</comment>
<feature type="non-terminal residue" evidence="1">
    <location>
        <position position="107"/>
    </location>
</feature>
<protein>
    <submittedName>
        <fullName evidence="1">Uncharacterized protein</fullName>
    </submittedName>
</protein>